<evidence type="ECO:0000313" key="1">
    <source>
        <dbReference type="EMBL" id="TCC35279.1"/>
    </source>
</evidence>
<dbReference type="RefSeq" id="WP_131519248.1">
    <property type="nucleotide sequence ID" value="NZ_SJKD01000017.1"/>
</dbReference>
<protein>
    <submittedName>
        <fullName evidence="1">Uncharacterized protein</fullName>
    </submittedName>
</protein>
<organism evidence="1 2">
    <name type="scientific">Kribbella capetownensis</name>
    <dbReference type="NCBI Taxonomy" id="1572659"/>
    <lineage>
        <taxon>Bacteria</taxon>
        <taxon>Bacillati</taxon>
        <taxon>Actinomycetota</taxon>
        <taxon>Actinomycetes</taxon>
        <taxon>Propionibacteriales</taxon>
        <taxon>Kribbellaceae</taxon>
        <taxon>Kribbella</taxon>
    </lineage>
</organism>
<keyword evidence="2" id="KW-1185">Reference proteome</keyword>
<sequence>MTNGVRNQLIAAAAKINGNVQVSEFKGLEPQGSHYAYDPATETYWAAASLLPRDDSSAAAVSVQDNGSYNVFRRTLGGSWTAYDVGLAGVGGTGCPITLPPAVLQLWGWPSKSCGPGPPS</sequence>
<proteinExistence type="predicted"/>
<reference evidence="1 2" key="1">
    <citation type="submission" date="2019-02" db="EMBL/GenBank/DDBJ databases">
        <title>Kribbella capetownensis sp. nov. and Kribbella speibonae sp. nov., isolated from soil.</title>
        <authorList>
            <person name="Curtis S.M."/>
            <person name="Norton I."/>
            <person name="Everest G.J."/>
            <person name="Meyers P.R."/>
        </authorList>
    </citation>
    <scope>NUCLEOTIDE SEQUENCE [LARGE SCALE GENOMIC DNA]</scope>
    <source>
        <strain evidence="1 2">YM53</strain>
    </source>
</reference>
<dbReference type="Proteomes" id="UP000293342">
    <property type="component" value="Unassembled WGS sequence"/>
</dbReference>
<comment type="caution">
    <text evidence="1">The sequence shown here is derived from an EMBL/GenBank/DDBJ whole genome shotgun (WGS) entry which is preliminary data.</text>
</comment>
<gene>
    <name evidence="1" type="ORF">E0H75_41580</name>
</gene>
<dbReference type="OrthoDB" id="5243177at2"/>
<accession>A0A4R0IQI1</accession>
<dbReference type="EMBL" id="SJKD01000017">
    <property type="protein sequence ID" value="TCC35279.1"/>
    <property type="molecule type" value="Genomic_DNA"/>
</dbReference>
<dbReference type="AlphaFoldDB" id="A0A4R0IQI1"/>
<name>A0A4R0IQI1_9ACTN</name>
<evidence type="ECO:0000313" key="2">
    <source>
        <dbReference type="Proteomes" id="UP000293342"/>
    </source>
</evidence>